<keyword evidence="5" id="KW-0808">Transferase</keyword>
<dbReference type="PANTHER" id="PTHR45688:SF13">
    <property type="entry name" value="ALANINE--GLYOXYLATE AMINOTRANSFERASE 2-LIKE"/>
    <property type="match status" value="1"/>
</dbReference>
<keyword evidence="5" id="KW-0032">Aminotransferase</keyword>
<dbReference type="AlphaFoldDB" id="A0A6G1S7D2"/>
<dbReference type="GO" id="GO:0008483">
    <property type="term" value="F:transaminase activity"/>
    <property type="evidence" value="ECO:0007669"/>
    <property type="project" value="UniProtKB-KW"/>
</dbReference>
<dbReference type="InterPro" id="IPR015422">
    <property type="entry name" value="PyrdxlP-dep_Trfase_small"/>
</dbReference>
<dbReference type="InterPro" id="IPR049704">
    <property type="entry name" value="Aminotrans_3_PPA_site"/>
</dbReference>
<dbReference type="Gene3D" id="3.90.1150.10">
    <property type="entry name" value="Aspartate Aminotransferase, domain 1"/>
    <property type="match status" value="1"/>
</dbReference>
<evidence type="ECO:0000256" key="1">
    <source>
        <dbReference type="ARBA" id="ARBA00008954"/>
    </source>
</evidence>
<keyword evidence="2 3" id="KW-0663">Pyridoxal phosphate</keyword>
<dbReference type="GO" id="GO:0005739">
    <property type="term" value="C:mitochondrion"/>
    <property type="evidence" value="ECO:0007669"/>
    <property type="project" value="TreeGrafter"/>
</dbReference>
<reference evidence="5" key="1">
    <citation type="submission" date="2018-10" db="EMBL/GenBank/DDBJ databases">
        <title>Transcriptome assembly of Aceria tosichella (Wheat curl mite) Type 2.</title>
        <authorList>
            <person name="Scully E.D."/>
            <person name="Geib S.M."/>
            <person name="Palmer N.A."/>
            <person name="Gupta A.K."/>
            <person name="Sarath G."/>
            <person name="Tatineni S."/>
        </authorList>
    </citation>
    <scope>NUCLEOTIDE SEQUENCE</scope>
    <source>
        <strain evidence="5">LincolnNE</strain>
    </source>
</reference>
<dbReference type="Pfam" id="PF00202">
    <property type="entry name" value="Aminotran_3"/>
    <property type="match status" value="1"/>
</dbReference>
<dbReference type="PROSITE" id="PS00600">
    <property type="entry name" value="AA_TRANSFER_CLASS_3"/>
    <property type="match status" value="1"/>
</dbReference>
<dbReference type="InterPro" id="IPR015424">
    <property type="entry name" value="PyrdxlP-dep_Trfase"/>
</dbReference>
<evidence type="ECO:0000256" key="2">
    <source>
        <dbReference type="ARBA" id="ARBA00022898"/>
    </source>
</evidence>
<comment type="similarity">
    <text evidence="1 3">Belongs to the class-III pyridoxal-phosphate-dependent aminotransferase family.</text>
</comment>
<dbReference type="EMBL" id="GGYP01001644">
    <property type="protein sequence ID" value="MDE46415.1"/>
    <property type="molecule type" value="Transcribed_RNA"/>
</dbReference>
<dbReference type="CDD" id="cd00610">
    <property type="entry name" value="OAT_like"/>
    <property type="match status" value="1"/>
</dbReference>
<dbReference type="InterPro" id="IPR005814">
    <property type="entry name" value="Aminotrans_3"/>
</dbReference>
<dbReference type="GO" id="GO:0030170">
    <property type="term" value="F:pyridoxal phosphate binding"/>
    <property type="evidence" value="ECO:0007669"/>
    <property type="project" value="InterPro"/>
</dbReference>
<organism evidence="5">
    <name type="scientific">Aceria tosichella</name>
    <name type="common">wheat curl mite</name>
    <dbReference type="NCBI Taxonomy" id="561515"/>
    <lineage>
        <taxon>Eukaryota</taxon>
        <taxon>Metazoa</taxon>
        <taxon>Ecdysozoa</taxon>
        <taxon>Arthropoda</taxon>
        <taxon>Chelicerata</taxon>
        <taxon>Arachnida</taxon>
        <taxon>Acari</taxon>
        <taxon>Acariformes</taxon>
        <taxon>Trombidiformes</taxon>
        <taxon>Prostigmata</taxon>
        <taxon>Eupodina</taxon>
        <taxon>Eriophyoidea</taxon>
        <taxon>Eriophyidae</taxon>
        <taxon>Eriophyinae</taxon>
        <taxon>Aceriini</taxon>
        <taxon>Aceria</taxon>
    </lineage>
</organism>
<name>A0A6G1S7D2_9ACAR</name>
<feature type="compositionally biased region" description="Polar residues" evidence="4">
    <location>
        <begin position="1"/>
        <end position="13"/>
    </location>
</feature>
<sequence>MSSAQVINRSSSVMPEEAQRRDVSQLKEQIARSKSLCSQTKEETLKMRLKHVGPSCTLFFKSNPLKMVHGRGQYMYDDAGNEYLDCINNVSHVGHGNVRVAEAVGRQLSLLNTNSRFLHENLSIYAKRLTDHFPPHLSVCYLVNSGSEANDLAIRLARAHTGRKDIVAVDGAYHGNLTSTMAISPYKTDHLAHHKPCKWAHVAPLPCAYRGQYTRSELGDETTIGRLYADATAKLIDEVNSSGRQVAAFFVESMISCGGQTPLPAGYLRHLQEYLHQNGSLLVCDEVQTGFGRSGKRMWAFQLDGDDIKPDIVTCGKPIGNGFPISAVITTREVAESFMAIGTEYFNTFGGNPASCAAALAVLDELEEKNLMEQANRVGSFILAELRELQKSSRTMGDVRGCGYFIGIEMVENLKTKRASQEFAQFIVERFRDERILMNTEGKLGNVLKFKPPMVFNMDDARRFIRVFSAALTELELKLGHLSDNNTKSRSISSSSASSCSSSSWLESSGEL</sequence>
<proteinExistence type="inferred from homology"/>
<dbReference type="InterPro" id="IPR015421">
    <property type="entry name" value="PyrdxlP-dep_Trfase_major"/>
</dbReference>
<evidence type="ECO:0000313" key="5">
    <source>
        <dbReference type="EMBL" id="MDE46415.1"/>
    </source>
</evidence>
<feature type="region of interest" description="Disordered" evidence="4">
    <location>
        <begin position="1"/>
        <end position="23"/>
    </location>
</feature>
<evidence type="ECO:0000256" key="4">
    <source>
        <dbReference type="SAM" id="MobiDB-lite"/>
    </source>
</evidence>
<dbReference type="Gene3D" id="3.40.640.10">
    <property type="entry name" value="Type I PLP-dependent aspartate aminotransferase-like (Major domain)"/>
    <property type="match status" value="1"/>
</dbReference>
<dbReference type="PANTHER" id="PTHR45688">
    <property type="match status" value="1"/>
</dbReference>
<feature type="region of interest" description="Disordered" evidence="4">
    <location>
        <begin position="486"/>
        <end position="512"/>
    </location>
</feature>
<accession>A0A6G1S7D2</accession>
<feature type="compositionally biased region" description="Low complexity" evidence="4">
    <location>
        <begin position="489"/>
        <end position="512"/>
    </location>
</feature>
<protein>
    <submittedName>
        <fullName evidence="5">Alanine--glyoxylate aminotransferase 2-like 1</fullName>
    </submittedName>
</protein>
<dbReference type="SUPFAM" id="SSF53383">
    <property type="entry name" value="PLP-dependent transferases"/>
    <property type="match status" value="1"/>
</dbReference>
<gene>
    <name evidence="5" type="primary">agxt2l1</name>
    <name evidence="5" type="ORF">g.4247</name>
</gene>
<evidence type="ECO:0000256" key="3">
    <source>
        <dbReference type="RuleBase" id="RU003560"/>
    </source>
</evidence>